<protein>
    <recommendedName>
        <fullName evidence="9">Hemolin</fullName>
    </recommendedName>
</protein>
<feature type="domain" description="Ig-like" evidence="10">
    <location>
        <begin position="1011"/>
        <end position="1090"/>
    </location>
</feature>
<keyword evidence="2" id="KW-0964">Secreted</keyword>
<comment type="similarity">
    <text evidence="8">Belongs to the hemolin family.</text>
</comment>
<dbReference type="OrthoDB" id="6019866at2759"/>
<evidence type="ECO:0000313" key="12">
    <source>
        <dbReference type="Proteomes" id="UP000691718"/>
    </source>
</evidence>
<dbReference type="InterPro" id="IPR007110">
    <property type="entry name" value="Ig-like_dom"/>
</dbReference>
<feature type="domain" description="Ig-like" evidence="10">
    <location>
        <begin position="656"/>
        <end position="741"/>
    </location>
</feature>
<dbReference type="CDD" id="cd00096">
    <property type="entry name" value="Ig"/>
    <property type="match status" value="3"/>
</dbReference>
<keyword evidence="5" id="KW-1015">Disulfide bond</keyword>
<feature type="domain" description="Ig-like" evidence="10">
    <location>
        <begin position="471"/>
        <end position="554"/>
    </location>
</feature>
<dbReference type="PANTHER" id="PTHR12231:SF253">
    <property type="entry name" value="DPR-INTERACTING PROTEIN ETA, ISOFORM B-RELATED"/>
    <property type="match status" value="1"/>
</dbReference>
<evidence type="ECO:0000256" key="3">
    <source>
        <dbReference type="ARBA" id="ARBA00022729"/>
    </source>
</evidence>
<comment type="subcellular location">
    <subcellularLocation>
        <location evidence="1">Secreted</location>
    </subcellularLocation>
</comment>
<dbReference type="InterPro" id="IPR056475">
    <property type="entry name" value="GBD_Hemicentin/VWA7"/>
</dbReference>
<keyword evidence="3" id="KW-0732">Signal</keyword>
<evidence type="ECO:0000256" key="7">
    <source>
        <dbReference type="ARBA" id="ARBA00023319"/>
    </source>
</evidence>
<dbReference type="InterPro" id="IPR056861">
    <property type="entry name" value="HMCN1-like_VWA"/>
</dbReference>
<evidence type="ECO:0000256" key="4">
    <source>
        <dbReference type="ARBA" id="ARBA00022737"/>
    </source>
</evidence>
<dbReference type="AlphaFoldDB" id="A0A8S3Y4Q5"/>
<dbReference type="PROSITE" id="PS50835">
    <property type="entry name" value="IG_LIKE"/>
    <property type="match status" value="8"/>
</dbReference>
<sequence length="1166" mass="129710">MNDDIEMVKSGVSAIFNTILNSKSSQVANFILVTFNDPDIKIATITTNEEGFRDALSLIKVDGGGDCPEMAMKGIEEAVTMSLPGSYIYVFTDASAKDHIAFPRVKSIAHKKQCRIIFVLTGICGSESDPAYRVYYELADATSGQVFHLEKNEVRKILDYVAETVKSQKTELASKKFPPGYGNTFNYTVDDKTKDVVIAISGMKPKVDVTKPDGSEAETEDIIKTKEIAVVKVPDAELGVHTVKVGSESETKAVVTGATTLSFQHGFSAFKPTTIKDTVTRPISDKKSYLSIELSNKDNDVRLKSVEILDMDDKIIFKQPLYNVDKDFYVTEQIVSPNSMFRIVVEGYNTKTNAPIRRVSLTPIEPQKLLLDKTVNRAATVTIEGENTRKLKYGNTLQLQCKVNGYPQPIVTWTDEKTGVTLPSVYAAVDLPYDYISVLNLEKVTTNTTYECRAVNDYGEDKKSVTVEAVTKFIILNVSEDTSIDYEYNGKLYCLIDSDPPSHVIWYHNGEEMKENDDIEKSSDGSVLTINTMQPKYEGKYTCEVRNKFHRKIFFINLSMSGTALPKIDKTTTDVNVKSGQNVDIICSVIEGIPQPLVRWSFKKLFEKVFTEISEESDTHHIEKTDASHAGTYKCEASNIIGKDSHQIDLIVEYPPTIKYGRKFVNAREGERIRILCEVDGVPKPEVKWTFNGALIKKSLHQQIYRDNTLSFEATMSTAGSYTCEAINKLGTASKTTEVVTYAPASIVPPIQSSLESIVGNSLTLPCQASGYPKPKIEWTFINEHKDLRKLSTSDASGALHLSRVQVDQSGFYFCFARNAGGSANIAYEVQILAPPSITCSFSAKTFAVVVNDLVLRIPCNATGNPKPTITWVKNGLNIAAGTEWHDIEEDGTLVIKNIDDYNDGMYTCVAQNSVGTDSEVFNINVLPYPKSTLVTNSVYVEVEKSARIDCDIPHKRTDILRWYKGSKIVASGELVLTNIKISDDGLYTCRVSTFSGSTSATKRVIVGYKPSFITEEDEYVEFFDGREAYLSCAADGDPMPKITWRHNDKELDKTENILYIPSMSLNDLGRYSCDVSNNFGTITRNFEISTKGCLLNIQTNTSDVPEILSIDLRNGALDNIVHIPRGESIPLYCRKGNNAIVIKKPQGFIQDENKRDNIKPKLDMR</sequence>
<dbReference type="Pfam" id="PF07679">
    <property type="entry name" value="I-set"/>
    <property type="match status" value="3"/>
</dbReference>
<organism evidence="11 12">
    <name type="scientific">Parnassius apollo</name>
    <name type="common">Apollo butterfly</name>
    <name type="synonym">Papilio apollo</name>
    <dbReference type="NCBI Taxonomy" id="110799"/>
    <lineage>
        <taxon>Eukaryota</taxon>
        <taxon>Metazoa</taxon>
        <taxon>Ecdysozoa</taxon>
        <taxon>Arthropoda</taxon>
        <taxon>Hexapoda</taxon>
        <taxon>Insecta</taxon>
        <taxon>Pterygota</taxon>
        <taxon>Neoptera</taxon>
        <taxon>Endopterygota</taxon>
        <taxon>Lepidoptera</taxon>
        <taxon>Glossata</taxon>
        <taxon>Ditrysia</taxon>
        <taxon>Papilionoidea</taxon>
        <taxon>Papilionidae</taxon>
        <taxon>Parnassiinae</taxon>
        <taxon>Parnassini</taxon>
        <taxon>Parnassius</taxon>
        <taxon>Parnassius</taxon>
    </lineage>
</organism>
<evidence type="ECO:0000256" key="6">
    <source>
        <dbReference type="ARBA" id="ARBA00023180"/>
    </source>
</evidence>
<feature type="domain" description="Ig-like" evidence="10">
    <location>
        <begin position="930"/>
        <end position="1006"/>
    </location>
</feature>
<gene>
    <name evidence="11" type="ORF">PAPOLLO_LOCUS25960</name>
</gene>
<keyword evidence="7" id="KW-0393">Immunoglobulin domain</keyword>
<evidence type="ECO:0000256" key="5">
    <source>
        <dbReference type="ARBA" id="ARBA00023157"/>
    </source>
</evidence>
<name>A0A8S3Y4Q5_PARAO</name>
<feature type="domain" description="Ig-like" evidence="10">
    <location>
        <begin position="366"/>
        <end position="468"/>
    </location>
</feature>
<evidence type="ECO:0000256" key="9">
    <source>
        <dbReference type="ARBA" id="ARBA00068688"/>
    </source>
</evidence>
<evidence type="ECO:0000259" key="10">
    <source>
        <dbReference type="PROSITE" id="PS50835"/>
    </source>
</evidence>
<proteinExistence type="inferred from homology"/>
<dbReference type="SMART" id="SM00408">
    <property type="entry name" value="IGc2"/>
    <property type="match status" value="8"/>
</dbReference>
<dbReference type="FunFam" id="2.60.40.10:FF:000032">
    <property type="entry name" value="palladin isoform X1"/>
    <property type="match status" value="1"/>
</dbReference>
<comment type="caution">
    <text evidence="11">The sequence shown here is derived from an EMBL/GenBank/DDBJ whole genome shotgun (WGS) entry which is preliminary data.</text>
</comment>
<dbReference type="EMBL" id="CAJQZP010001558">
    <property type="protein sequence ID" value="CAG5054402.1"/>
    <property type="molecule type" value="Genomic_DNA"/>
</dbReference>
<evidence type="ECO:0000313" key="11">
    <source>
        <dbReference type="EMBL" id="CAG5054402.1"/>
    </source>
</evidence>
<evidence type="ECO:0000256" key="1">
    <source>
        <dbReference type="ARBA" id="ARBA00004613"/>
    </source>
</evidence>
<dbReference type="Proteomes" id="UP000691718">
    <property type="component" value="Unassembled WGS sequence"/>
</dbReference>
<dbReference type="InterPro" id="IPR003598">
    <property type="entry name" value="Ig_sub2"/>
</dbReference>
<keyword evidence="6" id="KW-0325">Glycoprotein</keyword>
<dbReference type="PANTHER" id="PTHR12231">
    <property type="entry name" value="CTX-RELATED TYPE I TRANSMEMBRANE PROTEIN"/>
    <property type="match status" value="1"/>
</dbReference>
<dbReference type="Pfam" id="PF25106">
    <property type="entry name" value="VWA_4"/>
    <property type="match status" value="1"/>
</dbReference>
<dbReference type="InterPro" id="IPR003599">
    <property type="entry name" value="Ig_sub"/>
</dbReference>
<keyword evidence="12" id="KW-1185">Reference proteome</keyword>
<keyword evidence="4" id="KW-0677">Repeat</keyword>
<feature type="domain" description="Ig-like" evidence="10">
    <location>
        <begin position="836"/>
        <end position="925"/>
    </location>
</feature>
<evidence type="ECO:0000256" key="8">
    <source>
        <dbReference type="ARBA" id="ARBA00061228"/>
    </source>
</evidence>
<dbReference type="InterPro" id="IPR013098">
    <property type="entry name" value="Ig_I-set"/>
</dbReference>
<dbReference type="SMART" id="SM00409">
    <property type="entry name" value="IG"/>
    <property type="match status" value="8"/>
</dbReference>
<feature type="domain" description="Ig-like" evidence="10">
    <location>
        <begin position="744"/>
        <end position="831"/>
    </location>
</feature>
<dbReference type="GO" id="GO:0005576">
    <property type="term" value="C:extracellular region"/>
    <property type="evidence" value="ECO:0007669"/>
    <property type="project" value="UniProtKB-SubCell"/>
</dbReference>
<accession>A0A8S3Y4Q5</accession>
<dbReference type="InterPro" id="IPR051170">
    <property type="entry name" value="Neural/epithelial_adhesion"/>
</dbReference>
<dbReference type="Pfam" id="PF23560">
    <property type="entry name" value="GBD_Hemicentin"/>
    <property type="match status" value="1"/>
</dbReference>
<feature type="domain" description="Ig-like" evidence="10">
    <location>
        <begin position="566"/>
        <end position="653"/>
    </location>
</feature>
<evidence type="ECO:0000256" key="2">
    <source>
        <dbReference type="ARBA" id="ARBA00022525"/>
    </source>
</evidence>
<dbReference type="Pfam" id="PF13927">
    <property type="entry name" value="Ig_3"/>
    <property type="match status" value="4"/>
</dbReference>
<reference evidence="11" key="1">
    <citation type="submission" date="2021-04" db="EMBL/GenBank/DDBJ databases">
        <authorList>
            <person name="Tunstrom K."/>
        </authorList>
    </citation>
    <scope>NUCLEOTIDE SEQUENCE</scope>
</reference>